<keyword evidence="6" id="KW-0746">Sphingolipid metabolism</keyword>
<dbReference type="InParanoid" id="A0A1V9XHE5"/>
<comment type="catalytic activity">
    <reaction evidence="1">
        <text>a beta-D-glucosyl-(1&lt;-&gt;1')-N-acylsphing-4-enine + H2O = an N-acylsphing-4-enine + D-glucose</text>
        <dbReference type="Rhea" id="RHEA:13269"/>
        <dbReference type="ChEBI" id="CHEBI:4167"/>
        <dbReference type="ChEBI" id="CHEBI:15377"/>
        <dbReference type="ChEBI" id="CHEBI:22801"/>
        <dbReference type="ChEBI" id="CHEBI:52639"/>
        <dbReference type="EC" id="3.2.1.45"/>
    </reaction>
    <physiologicalReaction direction="left-to-right" evidence="1">
        <dbReference type="Rhea" id="RHEA:13270"/>
    </physiologicalReaction>
</comment>
<accession>A0A1V9XHE5</accession>
<evidence type="ECO:0000313" key="10">
    <source>
        <dbReference type="Proteomes" id="UP000192247"/>
    </source>
</evidence>
<dbReference type="OrthoDB" id="2160638at2759"/>
<feature type="domain" description="Glycosyl hydrolase family 30 TIM-barrel" evidence="8">
    <location>
        <begin position="188"/>
        <end position="309"/>
    </location>
</feature>
<comment type="caution">
    <text evidence="9">The sequence shown here is derived from an EMBL/GenBank/DDBJ whole genome shotgun (WGS) entry which is preliminary data.</text>
</comment>
<evidence type="ECO:0000313" key="9">
    <source>
        <dbReference type="EMBL" id="OQR72798.1"/>
    </source>
</evidence>
<keyword evidence="6" id="KW-0326">Glycosidase</keyword>
<organism evidence="9 10">
    <name type="scientific">Tropilaelaps mercedesae</name>
    <dbReference type="NCBI Taxonomy" id="418985"/>
    <lineage>
        <taxon>Eukaryota</taxon>
        <taxon>Metazoa</taxon>
        <taxon>Ecdysozoa</taxon>
        <taxon>Arthropoda</taxon>
        <taxon>Chelicerata</taxon>
        <taxon>Arachnida</taxon>
        <taxon>Acari</taxon>
        <taxon>Parasitiformes</taxon>
        <taxon>Mesostigmata</taxon>
        <taxon>Gamasina</taxon>
        <taxon>Dermanyssoidea</taxon>
        <taxon>Laelapidae</taxon>
        <taxon>Tropilaelaps</taxon>
    </lineage>
</organism>
<dbReference type="GO" id="GO:0006680">
    <property type="term" value="P:glucosylceramide catabolic process"/>
    <property type="evidence" value="ECO:0007669"/>
    <property type="project" value="TreeGrafter"/>
</dbReference>
<dbReference type="InterPro" id="IPR033453">
    <property type="entry name" value="Glyco_hydro_30_TIM-barrel"/>
</dbReference>
<evidence type="ECO:0000256" key="7">
    <source>
        <dbReference type="SAM" id="SignalP"/>
    </source>
</evidence>
<evidence type="ECO:0000256" key="3">
    <source>
        <dbReference type="ARBA" id="ARBA00012658"/>
    </source>
</evidence>
<evidence type="ECO:0000259" key="8">
    <source>
        <dbReference type="Pfam" id="PF02055"/>
    </source>
</evidence>
<name>A0A1V9XHE5_9ACAR</name>
<evidence type="ECO:0000256" key="6">
    <source>
        <dbReference type="RuleBase" id="RU361188"/>
    </source>
</evidence>
<dbReference type="InterPro" id="IPR017853">
    <property type="entry name" value="GH"/>
</dbReference>
<keyword evidence="5 6" id="KW-0378">Hydrolase</keyword>
<proteinExistence type="inferred from homology"/>
<protein>
    <recommendedName>
        <fullName evidence="3 6">Glucosylceramidase</fullName>
        <ecNumber evidence="3 6">3.2.1.45</ecNumber>
    </recommendedName>
</protein>
<dbReference type="PANTHER" id="PTHR11069">
    <property type="entry name" value="GLUCOSYLCERAMIDASE"/>
    <property type="match status" value="1"/>
</dbReference>
<feature type="domain" description="Glycosyl hydrolase family 30 TIM-barrel" evidence="8">
    <location>
        <begin position="311"/>
        <end position="382"/>
    </location>
</feature>
<feature type="domain" description="Glycosyl hydrolase family 30 TIM-barrel" evidence="8">
    <location>
        <begin position="99"/>
        <end position="187"/>
    </location>
</feature>
<gene>
    <name evidence="9" type="ORF">BIW11_10155</name>
</gene>
<dbReference type="InterPro" id="IPR001139">
    <property type="entry name" value="Glyco_hydro_30"/>
</dbReference>
<reference evidence="9 10" key="1">
    <citation type="journal article" date="2017" name="Gigascience">
        <title>Draft genome of the honey bee ectoparasitic mite, Tropilaelaps mercedesae, is shaped by the parasitic life history.</title>
        <authorList>
            <person name="Dong X."/>
            <person name="Armstrong S.D."/>
            <person name="Xia D."/>
            <person name="Makepeace B.L."/>
            <person name="Darby A.C."/>
            <person name="Kadowaki T."/>
        </authorList>
    </citation>
    <scope>NUCLEOTIDE SEQUENCE [LARGE SCALE GENOMIC DNA]</scope>
    <source>
        <strain evidence="9">Wuxi-XJTLU</strain>
    </source>
</reference>
<dbReference type="STRING" id="418985.A0A1V9XHE5"/>
<keyword evidence="6" id="KW-0443">Lipid metabolism</keyword>
<dbReference type="GO" id="GO:0016020">
    <property type="term" value="C:membrane"/>
    <property type="evidence" value="ECO:0007669"/>
    <property type="project" value="GOC"/>
</dbReference>
<dbReference type="PANTHER" id="PTHR11069:SF23">
    <property type="entry name" value="LYSOSOMAL ACID GLUCOSYLCERAMIDASE"/>
    <property type="match status" value="1"/>
</dbReference>
<keyword evidence="4 7" id="KW-0732">Signal</keyword>
<evidence type="ECO:0000256" key="5">
    <source>
        <dbReference type="ARBA" id="ARBA00022801"/>
    </source>
</evidence>
<dbReference type="Pfam" id="PF02055">
    <property type="entry name" value="Glyco_hydro_30"/>
    <property type="match status" value="3"/>
</dbReference>
<comment type="similarity">
    <text evidence="2 6">Belongs to the glycosyl hydrolase 30 family.</text>
</comment>
<dbReference type="SUPFAM" id="SSF51011">
    <property type="entry name" value="Glycosyl hydrolase domain"/>
    <property type="match status" value="1"/>
</dbReference>
<sequence>MVSRLLILALLVLVASCLCESDGHRELCYPKKFSYNFVVCVCNVTHCTDIGPTRPEEGHVVMYQSLLNRLRFHKSRIHFGGTGTADLTLQLGEKTVQKIIGFKGAFTDAAGVNWLNLPEGLRQRLLNSYYGPQGTGYSVGRIPMARCDFSTREYTYADKPDDVELGSFSLADEDFHYKIPMIKEAPKIKGEPGGPYYKTWAKYFVKFYQSYKENGVDIWGFTTQNEPASSYCPYTSQTMGLTPDLERDFTNSDLGPALFNITHGKIKLMALDDNRYVLPWWANGLYRDPEAARYVAGLAVHWYYDKHTSSDWDHAESYAFNILDDLRHAVPGWVDWNLFLDLQGGPNWAENFLDAPIIVYKENQAFHKQPMCYALAHFSKFLPLDQ</sequence>
<dbReference type="EC" id="3.2.1.45" evidence="3 6"/>
<dbReference type="PRINTS" id="PR00843">
    <property type="entry name" value="GLHYDRLASE30"/>
</dbReference>
<dbReference type="SUPFAM" id="SSF51445">
    <property type="entry name" value="(Trans)glycosidases"/>
    <property type="match status" value="1"/>
</dbReference>
<dbReference type="FunCoup" id="A0A1V9XHE5">
    <property type="interactions" value="115"/>
</dbReference>
<dbReference type="Proteomes" id="UP000192247">
    <property type="component" value="Unassembled WGS sequence"/>
</dbReference>
<evidence type="ECO:0000256" key="1">
    <source>
        <dbReference type="ARBA" id="ARBA00001013"/>
    </source>
</evidence>
<keyword evidence="10" id="KW-1185">Reference proteome</keyword>
<dbReference type="Gene3D" id="3.20.20.80">
    <property type="entry name" value="Glycosidases"/>
    <property type="match status" value="2"/>
</dbReference>
<feature type="chain" id="PRO_5012958168" description="Glucosylceramidase" evidence="7">
    <location>
        <begin position="20"/>
        <end position="386"/>
    </location>
</feature>
<evidence type="ECO:0000256" key="4">
    <source>
        <dbReference type="ARBA" id="ARBA00022729"/>
    </source>
</evidence>
<feature type="signal peptide" evidence="7">
    <location>
        <begin position="1"/>
        <end position="19"/>
    </location>
</feature>
<dbReference type="PROSITE" id="PS51257">
    <property type="entry name" value="PROKAR_LIPOPROTEIN"/>
    <property type="match status" value="1"/>
</dbReference>
<dbReference type="EMBL" id="MNPL01011056">
    <property type="protein sequence ID" value="OQR72798.1"/>
    <property type="molecule type" value="Genomic_DNA"/>
</dbReference>
<dbReference type="AlphaFoldDB" id="A0A1V9XHE5"/>
<evidence type="ECO:0000256" key="2">
    <source>
        <dbReference type="ARBA" id="ARBA00005382"/>
    </source>
</evidence>
<dbReference type="GO" id="GO:0004348">
    <property type="term" value="F:glucosylceramidase activity"/>
    <property type="evidence" value="ECO:0007669"/>
    <property type="project" value="UniProtKB-EC"/>
</dbReference>